<accession>A0A0P6SKJ8</accession>
<name>A0A0P6SKJ8_9STRE</name>
<sequence length="136" mass="15502">MIKPIVTDVLCLQQKATQADKEETWIGQDLMDTLAYHRENCLGMAANMIGYQKRVIIVSLGFVDLVMFNPVLVEKSSPFQTQESCLSLTGSRPTQRYQEIKVDYRDMNWQKKSLKLTGLAAQVCQHELDHLEGIII</sequence>
<gene>
    <name evidence="2" type="ORF">AKK44_02075</name>
</gene>
<reference evidence="2 3" key="1">
    <citation type="submission" date="2015-08" db="EMBL/GenBank/DDBJ databases">
        <title>Genome sequence of Streptococcus phocae subsp. phocae ATCC 51973T isolated from liver specimen obtained from seal.</title>
        <authorList>
            <person name="Avendano-Herrera R."/>
        </authorList>
    </citation>
    <scope>NUCLEOTIDE SEQUENCE [LARGE SCALE GENOMIC DNA]</scope>
    <source>
        <strain evidence="2 3">ATCC 51973</strain>
    </source>
</reference>
<evidence type="ECO:0000313" key="2">
    <source>
        <dbReference type="EMBL" id="KPJ22941.1"/>
    </source>
</evidence>
<dbReference type="Proteomes" id="UP000049578">
    <property type="component" value="Unassembled WGS sequence"/>
</dbReference>
<comment type="caution">
    <text evidence="2">The sequence shown here is derived from an EMBL/GenBank/DDBJ whole genome shotgun (WGS) entry which is preliminary data.</text>
</comment>
<dbReference type="PIRSF" id="PIRSF004749">
    <property type="entry name" value="Pep_def"/>
    <property type="match status" value="1"/>
</dbReference>
<dbReference type="CDD" id="cd00487">
    <property type="entry name" value="Pep_deformylase"/>
    <property type="match status" value="1"/>
</dbReference>
<comment type="similarity">
    <text evidence="1">Belongs to the polypeptide deformylase family.</text>
</comment>
<dbReference type="RefSeq" id="WP_054278301.1">
    <property type="nucleotide sequence ID" value="NZ_LHQM01000007.1"/>
</dbReference>
<dbReference type="SUPFAM" id="SSF56420">
    <property type="entry name" value="Peptide deformylase"/>
    <property type="match status" value="1"/>
</dbReference>
<dbReference type="STRING" id="119224.AKK44_02075"/>
<proteinExistence type="inferred from homology"/>
<dbReference type="InterPro" id="IPR036821">
    <property type="entry name" value="Peptide_deformylase_sf"/>
</dbReference>
<keyword evidence="2" id="KW-0378">Hydrolase</keyword>
<dbReference type="Gene3D" id="3.90.45.10">
    <property type="entry name" value="Peptide deformylase"/>
    <property type="match status" value="1"/>
</dbReference>
<organism evidence="2 3">
    <name type="scientific">Streptococcus phocae</name>
    <dbReference type="NCBI Taxonomy" id="119224"/>
    <lineage>
        <taxon>Bacteria</taxon>
        <taxon>Bacillati</taxon>
        <taxon>Bacillota</taxon>
        <taxon>Bacilli</taxon>
        <taxon>Lactobacillales</taxon>
        <taxon>Streptococcaceae</taxon>
        <taxon>Streptococcus</taxon>
    </lineage>
</organism>
<dbReference type="Pfam" id="PF01327">
    <property type="entry name" value="Pep_deformylase"/>
    <property type="match status" value="1"/>
</dbReference>
<evidence type="ECO:0000313" key="3">
    <source>
        <dbReference type="Proteomes" id="UP000049578"/>
    </source>
</evidence>
<protein>
    <submittedName>
        <fullName evidence="2">Peptide deformylase</fullName>
        <ecNumber evidence="2">3.5.1.88</ecNumber>
    </submittedName>
</protein>
<dbReference type="EC" id="3.5.1.88" evidence="2"/>
<dbReference type="EMBL" id="LHQM01000007">
    <property type="protein sequence ID" value="KPJ22941.1"/>
    <property type="molecule type" value="Genomic_DNA"/>
</dbReference>
<dbReference type="GO" id="GO:0042586">
    <property type="term" value="F:peptide deformylase activity"/>
    <property type="evidence" value="ECO:0007669"/>
    <property type="project" value="UniProtKB-EC"/>
</dbReference>
<dbReference type="PANTHER" id="PTHR10458:SF22">
    <property type="entry name" value="PEPTIDE DEFORMYLASE"/>
    <property type="match status" value="1"/>
</dbReference>
<dbReference type="PANTHER" id="PTHR10458">
    <property type="entry name" value="PEPTIDE DEFORMYLASE"/>
    <property type="match status" value="1"/>
</dbReference>
<dbReference type="PATRIC" id="fig|119224.3.peg.1610"/>
<dbReference type="PRINTS" id="PR01576">
    <property type="entry name" value="PDEFORMYLASE"/>
</dbReference>
<evidence type="ECO:0000256" key="1">
    <source>
        <dbReference type="ARBA" id="ARBA00010759"/>
    </source>
</evidence>
<dbReference type="InterPro" id="IPR023635">
    <property type="entry name" value="Peptide_deformylase"/>
</dbReference>
<keyword evidence="3" id="KW-1185">Reference proteome</keyword>
<dbReference type="NCBIfam" id="NF006670">
    <property type="entry name" value="PRK09218.1"/>
    <property type="match status" value="1"/>
</dbReference>
<dbReference type="AlphaFoldDB" id="A0A0P6SKJ8"/>